<dbReference type="AlphaFoldDB" id="A0A813RSD2"/>
<evidence type="ECO:0000256" key="2">
    <source>
        <dbReference type="ARBA" id="ARBA00004651"/>
    </source>
</evidence>
<comment type="similarity">
    <text evidence="3 9">Belongs to the riboflavin transporter family.</text>
</comment>
<gene>
    <name evidence="10" type="ORF">GPM918_LOCUS2696</name>
    <name evidence="11" type="ORF">SRO942_LOCUS2696</name>
</gene>
<evidence type="ECO:0000313" key="11">
    <source>
        <dbReference type="EMBL" id="CAF3568969.1"/>
    </source>
</evidence>
<evidence type="ECO:0000313" key="12">
    <source>
        <dbReference type="Proteomes" id="UP000663829"/>
    </source>
</evidence>
<keyword evidence="4 9" id="KW-0813">Transport</keyword>
<feature type="transmembrane region" description="Helical" evidence="9">
    <location>
        <begin position="314"/>
        <end position="337"/>
    </location>
</feature>
<evidence type="ECO:0000256" key="1">
    <source>
        <dbReference type="ARBA" id="ARBA00000215"/>
    </source>
</evidence>
<dbReference type="EMBL" id="CAJNOQ010000306">
    <property type="protein sequence ID" value="CAF0785288.1"/>
    <property type="molecule type" value="Genomic_DNA"/>
</dbReference>
<evidence type="ECO:0000256" key="7">
    <source>
        <dbReference type="ARBA" id="ARBA00022989"/>
    </source>
</evidence>
<comment type="subcellular location">
    <subcellularLocation>
        <location evidence="2 9">Cell membrane</location>
        <topology evidence="2 9">Multi-pass membrane protein</topology>
    </subcellularLocation>
</comment>
<comment type="catalytic activity">
    <reaction evidence="1 9">
        <text>riboflavin(in) = riboflavin(out)</text>
        <dbReference type="Rhea" id="RHEA:35015"/>
        <dbReference type="ChEBI" id="CHEBI:57986"/>
    </reaction>
</comment>
<accession>A0A813RSD2</accession>
<dbReference type="OrthoDB" id="9995836at2759"/>
<feature type="transmembrane region" description="Helical" evidence="9">
    <location>
        <begin position="137"/>
        <end position="161"/>
    </location>
</feature>
<evidence type="ECO:0000256" key="9">
    <source>
        <dbReference type="RuleBase" id="RU368035"/>
    </source>
</evidence>
<feature type="transmembrane region" description="Helical" evidence="9">
    <location>
        <begin position="107"/>
        <end position="125"/>
    </location>
</feature>
<evidence type="ECO:0000256" key="5">
    <source>
        <dbReference type="ARBA" id="ARBA00022475"/>
    </source>
</evidence>
<comment type="caution">
    <text evidence="9">Lacks conserved residue(s) required for the propagation of feature annotation.</text>
</comment>
<dbReference type="InterPro" id="IPR009357">
    <property type="entry name" value="Riboflavin_transptr"/>
</dbReference>
<feature type="transmembrane region" description="Helical" evidence="9">
    <location>
        <begin position="75"/>
        <end position="95"/>
    </location>
</feature>
<proteinExistence type="inferred from homology"/>
<dbReference type="EMBL" id="CAJOBC010000306">
    <property type="protein sequence ID" value="CAF3568969.1"/>
    <property type="molecule type" value="Genomic_DNA"/>
</dbReference>
<keyword evidence="7 9" id="KW-1133">Transmembrane helix</keyword>
<feature type="transmembrane region" description="Helical" evidence="9">
    <location>
        <begin position="168"/>
        <end position="187"/>
    </location>
</feature>
<keyword evidence="6 9" id="KW-0812">Transmembrane</keyword>
<dbReference type="PANTHER" id="PTHR12929">
    <property type="entry name" value="SOLUTE CARRIER FAMILY 52"/>
    <property type="match status" value="1"/>
</dbReference>
<dbReference type="Proteomes" id="UP000681722">
    <property type="component" value="Unassembled WGS sequence"/>
</dbReference>
<feature type="transmembrane region" description="Helical" evidence="9">
    <location>
        <begin position="33"/>
        <end position="55"/>
    </location>
</feature>
<evidence type="ECO:0000256" key="6">
    <source>
        <dbReference type="ARBA" id="ARBA00022692"/>
    </source>
</evidence>
<sequence>MNHNGTASSITNNSIDHNSSKRQINVSSIWRKIFVYFLVILFALGAWTNVSGIWIQMPLLVSKAPESWSLPSKLGLVINLASILPLTVVCISLVFKFNTKPIEVPTNYFILINGILTGIVLAFSYNKTVYVFGKERSIYLLLLTFCTACLDTTSSTTFIPFLNRYEQIYLNAYFTGEALTALFPALLGIAQGTGNSECISVIYNNSDNRTIAKFIEYHHEPRFSVQTYFLILCLFIFAALVSFIILRSIKTGRLQTRIDHKKKKTSKKQQISPIFVIIDSNVDELSTQRALEKIIKIENKKMEKGKEKTIWNKYCYSQTGIALFLIFTSSGMLYGMVPALNTFSLYPYGLVTFHYTIIASKLIE</sequence>
<comment type="caution">
    <text evidence="10">The sequence shown here is derived from an EMBL/GenBank/DDBJ whole genome shotgun (WGS) entry which is preliminary data.</text>
</comment>
<evidence type="ECO:0000256" key="4">
    <source>
        <dbReference type="ARBA" id="ARBA00022448"/>
    </source>
</evidence>
<dbReference type="PANTHER" id="PTHR12929:SF10">
    <property type="entry name" value="RIBOFLAVIN TRANSPORTER"/>
    <property type="match status" value="1"/>
</dbReference>
<protein>
    <recommendedName>
        <fullName evidence="9">Riboflavin transporter</fullName>
    </recommendedName>
</protein>
<feature type="transmembrane region" description="Helical" evidence="9">
    <location>
        <begin position="227"/>
        <end position="246"/>
    </location>
</feature>
<keyword evidence="5 9" id="KW-1003">Cell membrane</keyword>
<name>A0A813RSD2_9BILA</name>
<keyword evidence="8 9" id="KW-0472">Membrane</keyword>
<evidence type="ECO:0000256" key="8">
    <source>
        <dbReference type="ARBA" id="ARBA00023136"/>
    </source>
</evidence>
<comment type="function">
    <text evidence="9">Plasma membrane transporter mediating the uptake by cells of the water soluble vitamin B2/riboflavin that plays a key role in biochemical oxidation-reduction reactions of the carbohydrate, lipid, and amino acid metabolism.</text>
</comment>
<organism evidence="10 12">
    <name type="scientific">Didymodactylos carnosus</name>
    <dbReference type="NCBI Taxonomy" id="1234261"/>
    <lineage>
        <taxon>Eukaryota</taxon>
        <taxon>Metazoa</taxon>
        <taxon>Spiralia</taxon>
        <taxon>Gnathifera</taxon>
        <taxon>Rotifera</taxon>
        <taxon>Eurotatoria</taxon>
        <taxon>Bdelloidea</taxon>
        <taxon>Philodinida</taxon>
        <taxon>Philodinidae</taxon>
        <taxon>Didymodactylos</taxon>
    </lineage>
</organism>
<dbReference type="Pfam" id="PF06237">
    <property type="entry name" value="SLC52_ribofla_tr"/>
    <property type="match status" value="1"/>
</dbReference>
<evidence type="ECO:0000313" key="10">
    <source>
        <dbReference type="EMBL" id="CAF0785288.1"/>
    </source>
</evidence>
<keyword evidence="12" id="KW-1185">Reference proteome</keyword>
<reference evidence="10" key="1">
    <citation type="submission" date="2021-02" db="EMBL/GenBank/DDBJ databases">
        <authorList>
            <person name="Nowell W R."/>
        </authorList>
    </citation>
    <scope>NUCLEOTIDE SEQUENCE</scope>
</reference>
<dbReference type="Proteomes" id="UP000663829">
    <property type="component" value="Unassembled WGS sequence"/>
</dbReference>
<dbReference type="GO" id="GO:0032217">
    <property type="term" value="F:riboflavin transmembrane transporter activity"/>
    <property type="evidence" value="ECO:0007669"/>
    <property type="project" value="UniProtKB-UniRule"/>
</dbReference>
<evidence type="ECO:0000256" key="3">
    <source>
        <dbReference type="ARBA" id="ARBA00006366"/>
    </source>
</evidence>
<dbReference type="GO" id="GO:0005886">
    <property type="term" value="C:plasma membrane"/>
    <property type="evidence" value="ECO:0007669"/>
    <property type="project" value="UniProtKB-SubCell"/>
</dbReference>